<keyword evidence="7" id="KW-0653">Protein transport</keyword>
<feature type="transmembrane region" description="Helical" evidence="17">
    <location>
        <begin position="95"/>
        <end position="118"/>
    </location>
</feature>
<evidence type="ECO:0000256" key="9">
    <source>
        <dbReference type="ARBA" id="ARBA00023136"/>
    </source>
</evidence>
<feature type="transmembrane region" description="Helical" evidence="17">
    <location>
        <begin position="30"/>
        <end position="52"/>
    </location>
</feature>
<feature type="transmembrane region" description="Helical" evidence="17">
    <location>
        <begin position="247"/>
        <end position="266"/>
    </location>
</feature>
<dbReference type="GO" id="GO:0005886">
    <property type="term" value="C:plasma membrane"/>
    <property type="evidence" value="ECO:0007669"/>
    <property type="project" value="UniProtKB-SubCell"/>
</dbReference>
<proteinExistence type="inferred from homology"/>
<feature type="non-terminal residue" evidence="19">
    <location>
        <position position="268"/>
    </location>
</feature>
<evidence type="ECO:0000256" key="12">
    <source>
        <dbReference type="ARBA" id="ARBA00026028"/>
    </source>
</evidence>
<dbReference type="InterPro" id="IPR047196">
    <property type="entry name" value="YidC_ALB_C"/>
</dbReference>
<evidence type="ECO:0000256" key="6">
    <source>
        <dbReference type="ARBA" id="ARBA00022692"/>
    </source>
</evidence>
<keyword evidence="8 17" id="KW-1133">Transmembrane helix</keyword>
<evidence type="ECO:0000256" key="1">
    <source>
        <dbReference type="ARBA" id="ARBA00004651"/>
    </source>
</evidence>
<evidence type="ECO:0000256" key="3">
    <source>
        <dbReference type="ARBA" id="ARBA00015325"/>
    </source>
</evidence>
<evidence type="ECO:0000256" key="2">
    <source>
        <dbReference type="ARBA" id="ARBA00010527"/>
    </source>
</evidence>
<accession>A0A9D1RU98</accession>
<dbReference type="GO" id="GO:0032977">
    <property type="term" value="F:membrane insertase activity"/>
    <property type="evidence" value="ECO:0007669"/>
    <property type="project" value="InterPro"/>
</dbReference>
<evidence type="ECO:0000256" key="14">
    <source>
        <dbReference type="ARBA" id="ARBA00033245"/>
    </source>
</evidence>
<dbReference type="AlphaFoldDB" id="A0A9D1RU98"/>
<dbReference type="PANTHER" id="PTHR12428">
    <property type="entry name" value="OXA1"/>
    <property type="match status" value="1"/>
</dbReference>
<evidence type="ECO:0000256" key="5">
    <source>
        <dbReference type="ARBA" id="ARBA00022475"/>
    </source>
</evidence>
<evidence type="ECO:0000313" key="20">
    <source>
        <dbReference type="Proteomes" id="UP000824190"/>
    </source>
</evidence>
<dbReference type="InterPro" id="IPR001708">
    <property type="entry name" value="YidC/ALB3/OXA1/COX18"/>
</dbReference>
<dbReference type="InterPro" id="IPR028055">
    <property type="entry name" value="YidC/Oxa/ALB_C"/>
</dbReference>
<evidence type="ECO:0000256" key="13">
    <source>
        <dbReference type="ARBA" id="ARBA00031538"/>
    </source>
</evidence>
<evidence type="ECO:0000256" key="15">
    <source>
        <dbReference type="ARBA" id="ARBA00033342"/>
    </source>
</evidence>
<evidence type="ECO:0000313" key="19">
    <source>
        <dbReference type="EMBL" id="HIW92902.1"/>
    </source>
</evidence>
<feature type="transmembrane region" description="Helical" evidence="17">
    <location>
        <begin position="189"/>
        <end position="210"/>
    </location>
</feature>
<keyword evidence="6 16" id="KW-0812">Transmembrane</keyword>
<evidence type="ECO:0000256" key="17">
    <source>
        <dbReference type="SAM" id="Phobius"/>
    </source>
</evidence>
<evidence type="ECO:0000256" key="4">
    <source>
        <dbReference type="ARBA" id="ARBA00022448"/>
    </source>
</evidence>
<reference evidence="19" key="1">
    <citation type="journal article" date="2021" name="PeerJ">
        <title>Extensive microbial diversity within the chicken gut microbiome revealed by metagenomics and culture.</title>
        <authorList>
            <person name="Gilroy R."/>
            <person name="Ravi A."/>
            <person name="Getino M."/>
            <person name="Pursley I."/>
            <person name="Horton D.L."/>
            <person name="Alikhan N.F."/>
            <person name="Baker D."/>
            <person name="Gharbi K."/>
            <person name="Hall N."/>
            <person name="Watson M."/>
            <person name="Adriaenssens E.M."/>
            <person name="Foster-Nyarko E."/>
            <person name="Jarju S."/>
            <person name="Secka A."/>
            <person name="Antonio M."/>
            <person name="Oren A."/>
            <person name="Chaudhuri R.R."/>
            <person name="La Ragione R."/>
            <person name="Hildebrand F."/>
            <person name="Pallen M.J."/>
        </authorList>
    </citation>
    <scope>NUCLEOTIDE SEQUENCE</scope>
    <source>
        <strain evidence="19">CHK32-1732</strain>
    </source>
</reference>
<keyword evidence="5" id="KW-1003">Cell membrane</keyword>
<comment type="similarity">
    <text evidence="2">Belongs to the OXA1/ALB3/YidC family. Type 1 subfamily.</text>
</comment>
<comment type="function">
    <text evidence="11">Required for the insertion and/or proper folding and/or complex formation of integral membrane proteins into the membrane. Involved in integration of membrane proteins that insert both dependently and independently of the Sec translocase complex, as well as at least some lipoproteins. Aids folding of multispanning membrane proteins.</text>
</comment>
<dbReference type="GO" id="GO:0015031">
    <property type="term" value="P:protein transport"/>
    <property type="evidence" value="ECO:0007669"/>
    <property type="project" value="UniProtKB-KW"/>
</dbReference>
<organism evidence="19 20">
    <name type="scientific">Candidatus Corynebacterium avicola</name>
    <dbReference type="NCBI Taxonomy" id="2838527"/>
    <lineage>
        <taxon>Bacteria</taxon>
        <taxon>Bacillati</taxon>
        <taxon>Actinomycetota</taxon>
        <taxon>Actinomycetes</taxon>
        <taxon>Mycobacteriales</taxon>
        <taxon>Corynebacteriaceae</taxon>
        <taxon>Corynebacterium</taxon>
    </lineage>
</organism>
<dbReference type="EMBL" id="DXGC01000128">
    <property type="protein sequence ID" value="HIW92902.1"/>
    <property type="molecule type" value="Genomic_DNA"/>
</dbReference>
<keyword evidence="4" id="KW-0813">Transport</keyword>
<name>A0A9D1RU98_9CORY</name>
<keyword evidence="9 17" id="KW-0472">Membrane</keyword>
<evidence type="ECO:0000256" key="11">
    <source>
        <dbReference type="ARBA" id="ARBA00025034"/>
    </source>
</evidence>
<protein>
    <recommendedName>
        <fullName evidence="3">Membrane protein insertase YidC</fullName>
    </recommendedName>
    <alternativeName>
        <fullName evidence="15">Foldase YidC</fullName>
    </alternativeName>
    <alternativeName>
        <fullName evidence="14">Membrane integrase YidC</fullName>
    </alternativeName>
    <alternativeName>
        <fullName evidence="13">Membrane protein YidC</fullName>
    </alternativeName>
</protein>
<comment type="subcellular location">
    <subcellularLocation>
        <location evidence="1">Cell membrane</location>
        <topology evidence="1">Multi-pass membrane protein</topology>
    </subcellularLocation>
    <subcellularLocation>
        <location evidence="16">Membrane</location>
        <topology evidence="16">Multi-pass membrane protein</topology>
    </subcellularLocation>
</comment>
<evidence type="ECO:0000256" key="8">
    <source>
        <dbReference type="ARBA" id="ARBA00022989"/>
    </source>
</evidence>
<comment type="subunit">
    <text evidence="12">Interacts with the Sec translocase complex via SecD. Specifically interacts with transmembrane segments of nascent integral membrane proteins during membrane integration.</text>
</comment>
<reference evidence="19" key="2">
    <citation type="submission" date="2021-04" db="EMBL/GenBank/DDBJ databases">
        <authorList>
            <person name="Gilroy R."/>
        </authorList>
    </citation>
    <scope>NUCLEOTIDE SEQUENCE</scope>
    <source>
        <strain evidence="19">CHK32-1732</strain>
    </source>
</reference>
<dbReference type="NCBIfam" id="NF002899">
    <property type="entry name" value="PRK03449.1"/>
    <property type="match status" value="1"/>
</dbReference>
<evidence type="ECO:0000256" key="16">
    <source>
        <dbReference type="RuleBase" id="RU003945"/>
    </source>
</evidence>
<evidence type="ECO:0000256" key="10">
    <source>
        <dbReference type="ARBA" id="ARBA00023186"/>
    </source>
</evidence>
<dbReference type="CDD" id="cd20070">
    <property type="entry name" value="5TM_YidC_Alb3"/>
    <property type="match status" value="1"/>
</dbReference>
<dbReference type="Proteomes" id="UP000824190">
    <property type="component" value="Unassembled WGS sequence"/>
</dbReference>
<dbReference type="NCBIfam" id="TIGR03592">
    <property type="entry name" value="yidC_oxa1_cterm"/>
    <property type="match status" value="1"/>
</dbReference>
<dbReference type="Pfam" id="PF02096">
    <property type="entry name" value="60KD_IMP"/>
    <property type="match status" value="1"/>
</dbReference>
<gene>
    <name evidence="19" type="primary">yidC</name>
    <name evidence="19" type="ORF">H9870_14720</name>
</gene>
<keyword evidence="10" id="KW-0143">Chaperone</keyword>
<comment type="caution">
    <text evidence="19">The sequence shown here is derived from an EMBL/GenBank/DDBJ whole genome shotgun (WGS) entry which is preliminary data.</text>
</comment>
<dbReference type="GO" id="GO:0051205">
    <property type="term" value="P:protein insertion into membrane"/>
    <property type="evidence" value="ECO:0007669"/>
    <property type="project" value="TreeGrafter"/>
</dbReference>
<feature type="domain" description="Membrane insertase YidC/Oxa/ALB C-terminal" evidence="18">
    <location>
        <begin position="32"/>
        <end position="267"/>
    </location>
</feature>
<evidence type="ECO:0000259" key="18">
    <source>
        <dbReference type="Pfam" id="PF02096"/>
    </source>
</evidence>
<evidence type="ECO:0000256" key="7">
    <source>
        <dbReference type="ARBA" id="ARBA00022927"/>
    </source>
</evidence>
<sequence>MLDFIYYPISAVLWFWHKVFGFVLGPDSGLSWALAIIFLVVTIRGLLVRPTIKQLRSSRRMQEMQPRMQEIRSKYKNDQQTQALEMRKLQKEMGVNPLASCLPMLVQIPIFIGLFHVLRSFNRTGTGMGQPGMSIEATRNTPNYFFGVDEVQSFLDARLFGTPLSGFISMGEDSFKAFSADGSVDFARWNIVVVVLPLMLLASVLMHFNARMSMDRQKKRQAAQPKKKASTAQEDMMQNQMMMMQKLMLWVMPVMMFAGGFLWQVGLA</sequence>
<dbReference type="PANTHER" id="PTHR12428:SF65">
    <property type="entry name" value="CYTOCHROME C OXIDASE ASSEMBLY PROTEIN COX18, MITOCHONDRIAL"/>
    <property type="match status" value="1"/>
</dbReference>